<evidence type="ECO:0000256" key="4">
    <source>
        <dbReference type="ARBA" id="ARBA00022989"/>
    </source>
</evidence>
<dbReference type="PROSITE" id="PS00237">
    <property type="entry name" value="G_PROTEIN_RECEP_F1_1"/>
    <property type="match status" value="1"/>
</dbReference>
<dbReference type="InterPro" id="IPR000276">
    <property type="entry name" value="GPCR_Rhodpsn"/>
</dbReference>
<feature type="transmembrane region" description="Helical" evidence="7">
    <location>
        <begin position="43"/>
        <end position="66"/>
    </location>
</feature>
<keyword evidence="6" id="KW-0675">Receptor</keyword>
<feature type="domain" description="G-protein coupled receptors family 1 profile" evidence="8">
    <location>
        <begin position="23"/>
        <end position="267"/>
    </location>
</feature>
<feature type="transmembrane region" description="Helical" evidence="7">
    <location>
        <begin position="86"/>
        <end position="107"/>
    </location>
</feature>
<dbReference type="Gene3D" id="1.20.1070.10">
    <property type="entry name" value="Rhodopsin 7-helix transmembrane proteins"/>
    <property type="match status" value="1"/>
</dbReference>
<evidence type="ECO:0000256" key="1">
    <source>
        <dbReference type="ARBA" id="ARBA00004651"/>
    </source>
</evidence>
<organism evidence="9 10">
    <name type="scientific">Porites evermanni</name>
    <dbReference type="NCBI Taxonomy" id="104178"/>
    <lineage>
        <taxon>Eukaryota</taxon>
        <taxon>Metazoa</taxon>
        <taxon>Cnidaria</taxon>
        <taxon>Anthozoa</taxon>
        <taxon>Hexacorallia</taxon>
        <taxon>Scleractinia</taxon>
        <taxon>Fungiina</taxon>
        <taxon>Poritidae</taxon>
        <taxon>Porites</taxon>
    </lineage>
</organism>
<evidence type="ECO:0000256" key="3">
    <source>
        <dbReference type="ARBA" id="ARBA00022692"/>
    </source>
</evidence>
<sequence>MMQTPLIINCVLNSFLSYTTITLNTLTILALRRTSHLSKTLKMLLLNLAVTDLGVGLLAQPSYVVYLVMIIQGKTQTLTSEITLQIVYITGKFLSYVSFFGVVALAADRFLSIYLHLRYQELVTYKRVLAVVVSDWLLSAILALIFSLRPQIEFFISVPMESVCYLATASFYLKIYLLVRRHKTQILTQRIQVTQEQTENEANAAKLRKSATGTFYLYLVFVACYVPRLCVMTIIKRAGESTALVIHLRLYTFTLVFLNSSLNPLIYCWKMRHVGKAIMVILRNLAPCRRN</sequence>
<feature type="transmembrane region" description="Helical" evidence="7">
    <location>
        <begin position="250"/>
        <end position="269"/>
    </location>
</feature>
<reference evidence="9 10" key="1">
    <citation type="submission" date="2022-05" db="EMBL/GenBank/DDBJ databases">
        <authorList>
            <consortium name="Genoscope - CEA"/>
            <person name="William W."/>
        </authorList>
    </citation>
    <scope>NUCLEOTIDE SEQUENCE [LARGE SCALE GENOMIC DNA]</scope>
</reference>
<keyword evidence="10" id="KW-1185">Reference proteome</keyword>
<dbReference type="PANTHER" id="PTHR22750">
    <property type="entry name" value="G-PROTEIN COUPLED RECEPTOR"/>
    <property type="match status" value="1"/>
</dbReference>
<keyword evidence="6" id="KW-0807">Transducer</keyword>
<evidence type="ECO:0000259" key="8">
    <source>
        <dbReference type="PROSITE" id="PS50262"/>
    </source>
</evidence>
<comment type="subcellular location">
    <subcellularLocation>
        <location evidence="1">Cell membrane</location>
        <topology evidence="1">Multi-pass membrane protein</topology>
    </subcellularLocation>
</comment>
<keyword evidence="6" id="KW-0297">G-protein coupled receptor</keyword>
<gene>
    <name evidence="9" type="ORF">PEVE_00006631</name>
</gene>
<name>A0ABN8LTA4_9CNID</name>
<dbReference type="EMBL" id="CALNXI010000143">
    <property type="protein sequence ID" value="CAH3020314.1"/>
    <property type="molecule type" value="Genomic_DNA"/>
</dbReference>
<feature type="transmembrane region" description="Helical" evidence="7">
    <location>
        <begin position="6"/>
        <end position="31"/>
    </location>
</feature>
<feature type="transmembrane region" description="Helical" evidence="7">
    <location>
        <begin position="154"/>
        <end position="173"/>
    </location>
</feature>
<keyword evidence="5 7" id="KW-0472">Membrane</keyword>
<dbReference type="PRINTS" id="PR00237">
    <property type="entry name" value="GPCRRHODOPSN"/>
</dbReference>
<evidence type="ECO:0000256" key="2">
    <source>
        <dbReference type="ARBA" id="ARBA00022475"/>
    </source>
</evidence>
<dbReference type="InterPro" id="IPR017452">
    <property type="entry name" value="GPCR_Rhodpsn_7TM"/>
</dbReference>
<dbReference type="CDD" id="cd00637">
    <property type="entry name" value="7tm_classA_rhodopsin-like"/>
    <property type="match status" value="1"/>
</dbReference>
<evidence type="ECO:0000256" key="6">
    <source>
        <dbReference type="RuleBase" id="RU000688"/>
    </source>
</evidence>
<evidence type="ECO:0000313" key="9">
    <source>
        <dbReference type="EMBL" id="CAH3020314.1"/>
    </source>
</evidence>
<protein>
    <recommendedName>
        <fullName evidence="8">G-protein coupled receptors family 1 profile domain-containing protein</fullName>
    </recommendedName>
</protein>
<comment type="similarity">
    <text evidence="6">Belongs to the G-protein coupled receptor 1 family.</text>
</comment>
<evidence type="ECO:0000256" key="5">
    <source>
        <dbReference type="ARBA" id="ARBA00023136"/>
    </source>
</evidence>
<accession>A0ABN8LTA4</accession>
<dbReference type="PROSITE" id="PS50262">
    <property type="entry name" value="G_PROTEIN_RECEP_F1_2"/>
    <property type="match status" value="1"/>
</dbReference>
<feature type="transmembrane region" description="Helical" evidence="7">
    <location>
        <begin position="128"/>
        <end position="148"/>
    </location>
</feature>
<evidence type="ECO:0000313" key="10">
    <source>
        <dbReference type="Proteomes" id="UP001159427"/>
    </source>
</evidence>
<keyword evidence="3 6" id="KW-0812">Transmembrane</keyword>
<dbReference type="Proteomes" id="UP001159427">
    <property type="component" value="Unassembled WGS sequence"/>
</dbReference>
<keyword evidence="2" id="KW-1003">Cell membrane</keyword>
<keyword evidence="4 7" id="KW-1133">Transmembrane helix</keyword>
<feature type="transmembrane region" description="Helical" evidence="7">
    <location>
        <begin position="215"/>
        <end position="235"/>
    </location>
</feature>
<proteinExistence type="inferred from homology"/>
<dbReference type="SUPFAM" id="SSF81321">
    <property type="entry name" value="Family A G protein-coupled receptor-like"/>
    <property type="match status" value="1"/>
</dbReference>
<evidence type="ECO:0000256" key="7">
    <source>
        <dbReference type="SAM" id="Phobius"/>
    </source>
</evidence>
<dbReference type="Pfam" id="PF00001">
    <property type="entry name" value="7tm_1"/>
    <property type="match status" value="1"/>
</dbReference>
<comment type="caution">
    <text evidence="9">The sequence shown here is derived from an EMBL/GenBank/DDBJ whole genome shotgun (WGS) entry which is preliminary data.</text>
</comment>